<evidence type="ECO:0000313" key="5">
    <source>
        <dbReference type="EMBL" id="MDC0723485.1"/>
    </source>
</evidence>
<dbReference type="PANTHER" id="PTHR46796">
    <property type="entry name" value="HTH-TYPE TRANSCRIPTIONAL ACTIVATOR RHAS-RELATED"/>
    <property type="match status" value="1"/>
</dbReference>
<feature type="domain" description="HTH araC/xylS-type" evidence="4">
    <location>
        <begin position="12"/>
        <end position="110"/>
    </location>
</feature>
<dbReference type="SMART" id="SM00342">
    <property type="entry name" value="HTH_ARAC"/>
    <property type="match status" value="1"/>
</dbReference>
<dbReference type="RefSeq" id="WP_272092027.1">
    <property type="nucleotide sequence ID" value="NZ_JAQNDL010000005.1"/>
</dbReference>
<gene>
    <name evidence="5" type="ORF">POL25_41775</name>
</gene>
<dbReference type="InterPro" id="IPR018060">
    <property type="entry name" value="HTH_AraC"/>
</dbReference>
<accession>A0ABT5EDL0</accession>
<dbReference type="InterPro" id="IPR009057">
    <property type="entry name" value="Homeodomain-like_sf"/>
</dbReference>
<dbReference type="Proteomes" id="UP001221686">
    <property type="component" value="Unassembled WGS sequence"/>
</dbReference>
<keyword evidence="3" id="KW-0804">Transcription</keyword>
<dbReference type="InterPro" id="IPR018062">
    <property type="entry name" value="HTH_AraC-typ_CS"/>
</dbReference>
<dbReference type="EMBL" id="JAQNDL010000005">
    <property type="protein sequence ID" value="MDC0723485.1"/>
    <property type="molecule type" value="Genomic_DNA"/>
</dbReference>
<dbReference type="InterPro" id="IPR020449">
    <property type="entry name" value="Tscrpt_reg_AraC-type_HTH"/>
</dbReference>
<dbReference type="Pfam" id="PF12833">
    <property type="entry name" value="HTH_18"/>
    <property type="match status" value="1"/>
</dbReference>
<organism evidence="5 6">
    <name type="scientific">Nannocystis bainbridge</name>
    <dbReference type="NCBI Taxonomy" id="2995303"/>
    <lineage>
        <taxon>Bacteria</taxon>
        <taxon>Pseudomonadati</taxon>
        <taxon>Myxococcota</taxon>
        <taxon>Polyangia</taxon>
        <taxon>Nannocystales</taxon>
        <taxon>Nannocystaceae</taxon>
        <taxon>Nannocystis</taxon>
    </lineage>
</organism>
<proteinExistence type="predicted"/>
<dbReference type="PRINTS" id="PR00032">
    <property type="entry name" value="HTHARAC"/>
</dbReference>
<dbReference type="InterPro" id="IPR050204">
    <property type="entry name" value="AraC_XylS_family_regulators"/>
</dbReference>
<dbReference type="PROSITE" id="PS01124">
    <property type="entry name" value="HTH_ARAC_FAMILY_2"/>
    <property type="match status" value="1"/>
</dbReference>
<evidence type="ECO:0000259" key="4">
    <source>
        <dbReference type="PROSITE" id="PS01124"/>
    </source>
</evidence>
<evidence type="ECO:0000313" key="6">
    <source>
        <dbReference type="Proteomes" id="UP001221686"/>
    </source>
</evidence>
<keyword evidence="2" id="KW-0238">DNA-binding</keyword>
<protein>
    <submittedName>
        <fullName evidence="5">AraC family transcriptional regulator</fullName>
    </submittedName>
</protein>
<dbReference type="SUPFAM" id="SSF46689">
    <property type="entry name" value="Homeodomain-like"/>
    <property type="match status" value="2"/>
</dbReference>
<keyword evidence="6" id="KW-1185">Reference proteome</keyword>
<evidence type="ECO:0000256" key="2">
    <source>
        <dbReference type="ARBA" id="ARBA00023125"/>
    </source>
</evidence>
<sequence>MLLRPDVFRHLCRARDLLCEVGEGQASVGEVARAVGISQYHFIRQFEAVFGATPHQLRIHARLGRARRLLAAGHMPVTEVCLEVGFSSLGSFSALFRRRVGVTPSAYQRRLRGLVQVPPSRPVSPVAGCLTLMGGLPPGTFRNFREA</sequence>
<dbReference type="Gene3D" id="1.10.10.60">
    <property type="entry name" value="Homeodomain-like"/>
    <property type="match status" value="2"/>
</dbReference>
<name>A0ABT5EDL0_9BACT</name>
<evidence type="ECO:0000256" key="1">
    <source>
        <dbReference type="ARBA" id="ARBA00023015"/>
    </source>
</evidence>
<comment type="caution">
    <text evidence="5">The sequence shown here is derived from an EMBL/GenBank/DDBJ whole genome shotgun (WGS) entry which is preliminary data.</text>
</comment>
<evidence type="ECO:0000256" key="3">
    <source>
        <dbReference type="ARBA" id="ARBA00023163"/>
    </source>
</evidence>
<keyword evidence="1" id="KW-0805">Transcription regulation</keyword>
<dbReference type="PROSITE" id="PS00041">
    <property type="entry name" value="HTH_ARAC_FAMILY_1"/>
    <property type="match status" value="2"/>
</dbReference>
<reference evidence="5 6" key="1">
    <citation type="submission" date="2022-11" db="EMBL/GenBank/DDBJ databases">
        <title>Minimal conservation of predation-associated metabolite biosynthetic gene clusters underscores biosynthetic potential of Myxococcota including descriptions for ten novel species: Archangium lansinium sp. nov., Myxococcus landrumus sp. nov., Nannocystis bai.</title>
        <authorList>
            <person name="Ahearne A."/>
            <person name="Stevens C."/>
            <person name="Dowd S."/>
        </authorList>
    </citation>
    <scope>NUCLEOTIDE SEQUENCE [LARGE SCALE GENOMIC DNA]</scope>
    <source>
        <strain evidence="5 6">BB15-2</strain>
    </source>
</reference>